<dbReference type="GO" id="GO:0005886">
    <property type="term" value="C:plasma membrane"/>
    <property type="evidence" value="ECO:0007669"/>
    <property type="project" value="UniProtKB-SubCell"/>
</dbReference>
<evidence type="ECO:0000256" key="6">
    <source>
        <dbReference type="SAM" id="Phobius"/>
    </source>
</evidence>
<feature type="transmembrane region" description="Helical" evidence="6">
    <location>
        <begin position="425"/>
        <end position="457"/>
    </location>
</feature>
<comment type="caution">
    <text evidence="7">The sequence shown here is derived from an EMBL/GenBank/DDBJ whole genome shotgun (WGS) entry which is preliminary data.</text>
</comment>
<name>A0A922PT12_9LACO</name>
<accession>A0A922PT12</accession>
<feature type="transmembrane region" description="Helical" evidence="6">
    <location>
        <begin position="116"/>
        <end position="138"/>
    </location>
</feature>
<evidence type="ECO:0000256" key="3">
    <source>
        <dbReference type="ARBA" id="ARBA00022692"/>
    </source>
</evidence>
<comment type="subcellular location">
    <subcellularLocation>
        <location evidence="1">Cell membrane</location>
        <topology evidence="1">Multi-pass membrane protein</topology>
    </subcellularLocation>
</comment>
<dbReference type="RefSeq" id="WP_057808354.1">
    <property type="nucleotide sequence ID" value="NZ_AZGO01000068.1"/>
</dbReference>
<feature type="transmembrane region" description="Helical" evidence="6">
    <location>
        <begin position="219"/>
        <end position="240"/>
    </location>
</feature>
<dbReference type="Proteomes" id="UP000051085">
    <property type="component" value="Unassembled WGS sequence"/>
</dbReference>
<keyword evidence="5 6" id="KW-0472">Membrane</keyword>
<dbReference type="AlphaFoldDB" id="A0A922PT12"/>
<feature type="transmembrane region" description="Helical" evidence="6">
    <location>
        <begin position="260"/>
        <end position="284"/>
    </location>
</feature>
<dbReference type="GeneID" id="87978978"/>
<dbReference type="PANTHER" id="PTHR30250:SF11">
    <property type="entry name" value="O-ANTIGEN TRANSPORTER-RELATED"/>
    <property type="match status" value="1"/>
</dbReference>
<protein>
    <recommendedName>
        <fullName evidence="9">Polysaccharide biosynthesis protein C-terminal domain-containing protein</fullName>
    </recommendedName>
</protein>
<feature type="transmembrane region" description="Helical" evidence="6">
    <location>
        <begin position="150"/>
        <end position="169"/>
    </location>
</feature>
<evidence type="ECO:0008006" key="9">
    <source>
        <dbReference type="Google" id="ProtNLM"/>
    </source>
</evidence>
<gene>
    <name evidence="7" type="ORF">FD34_GL000994</name>
</gene>
<feature type="transmembrane region" description="Helical" evidence="6">
    <location>
        <begin position="49"/>
        <end position="69"/>
    </location>
</feature>
<evidence type="ECO:0000256" key="5">
    <source>
        <dbReference type="ARBA" id="ARBA00023136"/>
    </source>
</evidence>
<proteinExistence type="predicted"/>
<feature type="transmembrane region" description="Helical" evidence="6">
    <location>
        <begin position="90"/>
        <end position="110"/>
    </location>
</feature>
<evidence type="ECO:0000256" key="2">
    <source>
        <dbReference type="ARBA" id="ARBA00022475"/>
    </source>
</evidence>
<keyword evidence="2" id="KW-1003">Cell membrane</keyword>
<keyword evidence="4 6" id="KW-1133">Transmembrane helix</keyword>
<evidence type="ECO:0000256" key="1">
    <source>
        <dbReference type="ARBA" id="ARBA00004651"/>
    </source>
</evidence>
<feature type="transmembrane region" description="Helical" evidence="6">
    <location>
        <begin position="181"/>
        <end position="199"/>
    </location>
</feature>
<organism evidence="7 8">
    <name type="scientific">Limosilactobacillus pontis DSM 8475</name>
    <dbReference type="NCBI Taxonomy" id="1423794"/>
    <lineage>
        <taxon>Bacteria</taxon>
        <taxon>Bacillati</taxon>
        <taxon>Bacillota</taxon>
        <taxon>Bacilli</taxon>
        <taxon>Lactobacillales</taxon>
        <taxon>Lactobacillaceae</taxon>
        <taxon>Limosilactobacillus</taxon>
    </lineage>
</organism>
<dbReference type="PANTHER" id="PTHR30250">
    <property type="entry name" value="PST FAMILY PREDICTED COLANIC ACID TRANSPORTER"/>
    <property type="match status" value="1"/>
</dbReference>
<feature type="transmembrane region" description="Helical" evidence="6">
    <location>
        <begin position="12"/>
        <end position="34"/>
    </location>
</feature>
<dbReference type="EMBL" id="AZGO01000068">
    <property type="protein sequence ID" value="KRM34950.1"/>
    <property type="molecule type" value="Genomic_DNA"/>
</dbReference>
<reference evidence="7 8" key="1">
    <citation type="journal article" date="2015" name="Genome Announc.">
        <title>Expanding the biotechnology potential of lactobacilli through comparative genomics of 213 strains and associated genera.</title>
        <authorList>
            <person name="Sun Z."/>
            <person name="Harris H.M."/>
            <person name="McCann A."/>
            <person name="Guo C."/>
            <person name="Argimon S."/>
            <person name="Zhang W."/>
            <person name="Yang X."/>
            <person name="Jeffery I.B."/>
            <person name="Cooney J.C."/>
            <person name="Kagawa T.F."/>
            <person name="Liu W."/>
            <person name="Song Y."/>
            <person name="Salvetti E."/>
            <person name="Wrobel A."/>
            <person name="Rasinkangas P."/>
            <person name="Parkhill J."/>
            <person name="Rea M.C."/>
            <person name="O'Sullivan O."/>
            <person name="Ritari J."/>
            <person name="Douillard F.P."/>
            <person name="Paul Ross R."/>
            <person name="Yang R."/>
            <person name="Briner A.E."/>
            <person name="Felis G.E."/>
            <person name="de Vos W.M."/>
            <person name="Barrangou R."/>
            <person name="Klaenhammer T.R."/>
            <person name="Caufield P.W."/>
            <person name="Cui Y."/>
            <person name="Zhang H."/>
            <person name="O'Toole P.W."/>
        </authorList>
    </citation>
    <scope>NUCLEOTIDE SEQUENCE [LARGE SCALE GENOMIC DNA]</scope>
    <source>
        <strain evidence="7 8">DSM 8475</strain>
    </source>
</reference>
<evidence type="ECO:0000313" key="7">
    <source>
        <dbReference type="EMBL" id="KRM34950.1"/>
    </source>
</evidence>
<feature type="transmembrane region" description="Helical" evidence="6">
    <location>
        <begin position="329"/>
        <end position="353"/>
    </location>
</feature>
<keyword evidence="3 6" id="KW-0812">Transmembrane</keyword>
<feature type="transmembrane region" description="Helical" evidence="6">
    <location>
        <begin position="296"/>
        <end position="317"/>
    </location>
</feature>
<evidence type="ECO:0000313" key="8">
    <source>
        <dbReference type="Proteomes" id="UP000051085"/>
    </source>
</evidence>
<sequence>MEHKQNNDFFKNTIRVIISNFALLLSSILVGLILPKILGVEQYGYYKLFMLYSVYGALLHFGFVDGILLHFGGENYCEIDKRKLRCITRFFISLELIVSSILVICSLFIPNDIYRFIFIAVGVYSFILNTFTYFQYFTQAIMDFGFLSRVNMLQAISTSVIIIVLLFLIKIKAINYVIYRQYTYCFIITYLIILFTYMFRYHDLVFGEALSLGKMKKTILMLFKIGFPVTISYQISNLILNLDNQYISIFFNNKIFGEYSFAYSLISLTTTVLTAVSTVIFPYLNKQEISNAIKNYGLNISYILGLMYFLIAIYFPVQVFVRIVLPEYIGSLAFFRILLPGVGITSCISLVIFNYFKITNNSMKYLALGIGVLILAIVLNYLAYFIFKDPYAIAISSLVVLFIWYLLSNSYLYKRYTIERNKNTFYMLLMTLVFEFVTLIKNPIISLILYLIVYFGITELLEHKVVEYIKSLIVIHVREK</sequence>
<evidence type="ECO:0000256" key="4">
    <source>
        <dbReference type="ARBA" id="ARBA00022989"/>
    </source>
</evidence>
<feature type="transmembrane region" description="Helical" evidence="6">
    <location>
        <begin position="393"/>
        <end position="413"/>
    </location>
</feature>
<feature type="transmembrane region" description="Helical" evidence="6">
    <location>
        <begin position="365"/>
        <end position="387"/>
    </location>
</feature>
<dbReference type="InterPro" id="IPR050833">
    <property type="entry name" value="Poly_Biosynth_Transport"/>
</dbReference>